<gene>
    <name evidence="1" type="ORF">BD626DRAFT_477860</name>
</gene>
<dbReference type="EMBL" id="VDMD01000001">
    <property type="protein sequence ID" value="TRM70562.1"/>
    <property type="molecule type" value="Genomic_DNA"/>
</dbReference>
<keyword evidence="2" id="KW-1185">Reference proteome</keyword>
<comment type="caution">
    <text evidence="1">The sequence shown here is derived from an EMBL/GenBank/DDBJ whole genome shotgun (WGS) entry which is preliminary data.</text>
</comment>
<organism evidence="1 2">
    <name type="scientific">Schizophyllum amplum</name>
    <dbReference type="NCBI Taxonomy" id="97359"/>
    <lineage>
        <taxon>Eukaryota</taxon>
        <taxon>Fungi</taxon>
        <taxon>Dikarya</taxon>
        <taxon>Basidiomycota</taxon>
        <taxon>Agaricomycotina</taxon>
        <taxon>Agaricomycetes</taxon>
        <taxon>Agaricomycetidae</taxon>
        <taxon>Agaricales</taxon>
        <taxon>Schizophyllaceae</taxon>
        <taxon>Schizophyllum</taxon>
    </lineage>
</organism>
<evidence type="ECO:0000313" key="1">
    <source>
        <dbReference type="EMBL" id="TRM70562.1"/>
    </source>
</evidence>
<dbReference type="AlphaFoldDB" id="A0A550D0K0"/>
<reference evidence="1 2" key="1">
    <citation type="journal article" date="2019" name="New Phytol.">
        <title>Comparative genomics reveals unique wood-decay strategies and fruiting body development in the Schizophyllaceae.</title>
        <authorList>
            <person name="Almasi E."/>
            <person name="Sahu N."/>
            <person name="Krizsan K."/>
            <person name="Balint B."/>
            <person name="Kovacs G.M."/>
            <person name="Kiss B."/>
            <person name="Cseklye J."/>
            <person name="Drula E."/>
            <person name="Henrissat B."/>
            <person name="Nagy I."/>
            <person name="Chovatia M."/>
            <person name="Adam C."/>
            <person name="LaButti K."/>
            <person name="Lipzen A."/>
            <person name="Riley R."/>
            <person name="Grigoriev I.V."/>
            <person name="Nagy L.G."/>
        </authorList>
    </citation>
    <scope>NUCLEOTIDE SEQUENCE [LARGE SCALE GENOMIC DNA]</scope>
    <source>
        <strain evidence="1 2">NL-1724</strain>
    </source>
</reference>
<proteinExistence type="predicted"/>
<evidence type="ECO:0000313" key="2">
    <source>
        <dbReference type="Proteomes" id="UP000320762"/>
    </source>
</evidence>
<protein>
    <submittedName>
        <fullName evidence="1">Uncharacterized protein</fullName>
    </submittedName>
</protein>
<dbReference type="Proteomes" id="UP000320762">
    <property type="component" value="Unassembled WGS sequence"/>
</dbReference>
<accession>A0A550D0K0</accession>
<name>A0A550D0K0_9AGAR</name>
<sequence length="55" mass="5963">MKGTNTVVFGYLRLPTRHQTASPATQHDCPPPPECARAFARPRAEETSPGLVATE</sequence>